<evidence type="ECO:0000256" key="8">
    <source>
        <dbReference type="ARBA" id="ARBA00023136"/>
    </source>
</evidence>
<dbReference type="STRING" id="8469.M7AP07"/>
<dbReference type="GO" id="GO:0006954">
    <property type="term" value="P:inflammatory response"/>
    <property type="evidence" value="ECO:0007669"/>
    <property type="project" value="TreeGrafter"/>
</dbReference>
<feature type="transmembrane region" description="Helical" evidence="15">
    <location>
        <begin position="163"/>
        <end position="186"/>
    </location>
</feature>
<evidence type="ECO:0000313" key="17">
    <source>
        <dbReference type="EMBL" id="EMP26981.1"/>
    </source>
</evidence>
<feature type="region of interest" description="Disordered" evidence="14">
    <location>
        <begin position="1"/>
        <end position="22"/>
    </location>
</feature>
<dbReference type="PANTHER" id="PTHR11866">
    <property type="entry name" value="G-PROTEIN COUPLED RECEPTOR FAMILY 1 MEMBER"/>
    <property type="match status" value="1"/>
</dbReference>
<evidence type="ECO:0000256" key="1">
    <source>
        <dbReference type="ARBA" id="ARBA00004651"/>
    </source>
</evidence>
<evidence type="ECO:0000256" key="6">
    <source>
        <dbReference type="ARBA" id="ARBA00022989"/>
    </source>
</evidence>
<dbReference type="InterPro" id="IPR008365">
    <property type="entry name" value="Prostanoid_rcpt"/>
</dbReference>
<feature type="transmembrane region" description="Helical" evidence="15">
    <location>
        <begin position="123"/>
        <end position="151"/>
    </location>
</feature>
<feature type="domain" description="G-protein coupled receptors family 1 profile" evidence="16">
    <location>
        <begin position="102"/>
        <end position="362"/>
    </location>
</feature>
<keyword evidence="8 15" id="KW-0472">Membrane</keyword>
<dbReference type="InterPro" id="IPR000276">
    <property type="entry name" value="GPCR_Rhodpsn"/>
</dbReference>
<feature type="transmembrane region" description="Helical" evidence="15">
    <location>
        <begin position="343"/>
        <end position="365"/>
    </location>
</feature>
<keyword evidence="11" id="KW-0325">Glycoprotein</keyword>
<feature type="transmembrane region" description="Helical" evidence="15">
    <location>
        <begin position="209"/>
        <end position="234"/>
    </location>
</feature>
<dbReference type="PANTHER" id="PTHR11866:SF3">
    <property type="entry name" value="PROSTAGLANDIN E2 RECEPTOR EP1 SUBTYPE"/>
    <property type="match status" value="1"/>
</dbReference>
<keyword evidence="10 17" id="KW-0675">Receptor</keyword>
<dbReference type="AlphaFoldDB" id="M7AP07"/>
<comment type="subcellular location">
    <subcellularLocation>
        <location evidence="1">Cell membrane</location>
        <topology evidence="1">Multi-pass membrane protein</topology>
    </subcellularLocation>
</comment>
<evidence type="ECO:0000256" key="10">
    <source>
        <dbReference type="ARBA" id="ARBA00023170"/>
    </source>
</evidence>
<proteinExistence type="predicted"/>
<dbReference type="InterPro" id="IPR017452">
    <property type="entry name" value="GPCR_Rhodpsn_7TM"/>
</dbReference>
<keyword evidence="3" id="KW-1003">Cell membrane</keyword>
<dbReference type="Pfam" id="PF00001">
    <property type="entry name" value="7tm_1"/>
    <property type="match status" value="1"/>
</dbReference>
<dbReference type="FunFam" id="1.20.1070.10:FF:000163">
    <property type="entry name" value="Thromboxane A2 receptor"/>
    <property type="match status" value="1"/>
</dbReference>
<feature type="compositionally biased region" description="Polar residues" evidence="14">
    <location>
        <begin position="1"/>
        <end position="12"/>
    </location>
</feature>
<evidence type="ECO:0000256" key="11">
    <source>
        <dbReference type="ARBA" id="ARBA00023180"/>
    </source>
</evidence>
<dbReference type="Proteomes" id="UP000031443">
    <property type="component" value="Unassembled WGS sequence"/>
</dbReference>
<keyword evidence="18" id="KW-1185">Reference proteome</keyword>
<dbReference type="GO" id="GO:0005886">
    <property type="term" value="C:plasma membrane"/>
    <property type="evidence" value="ECO:0007669"/>
    <property type="project" value="UniProtKB-SubCell"/>
</dbReference>
<evidence type="ECO:0000256" key="4">
    <source>
        <dbReference type="ARBA" id="ARBA00022553"/>
    </source>
</evidence>
<feature type="transmembrane region" description="Helical" evidence="15">
    <location>
        <begin position="254"/>
        <end position="285"/>
    </location>
</feature>
<evidence type="ECO:0000256" key="13">
    <source>
        <dbReference type="ARBA" id="ARBA00029815"/>
    </source>
</evidence>
<dbReference type="EMBL" id="KB574555">
    <property type="protein sequence ID" value="EMP26981.1"/>
    <property type="molecule type" value="Genomic_DNA"/>
</dbReference>
<dbReference type="eggNOG" id="KOG3656">
    <property type="taxonomic scope" value="Eukaryota"/>
</dbReference>
<evidence type="ECO:0000259" key="16">
    <source>
        <dbReference type="PROSITE" id="PS50262"/>
    </source>
</evidence>
<sequence>MDRASRSGSNRDQAPIVPGAAQIPTEIRSPYARCPWLVPAADTAERMFTSHPPNTSLLGAPCSPGAPLPMPVGGLRLGNSSGGQGGPSPAMPIFSMMLGAVSNVVALAILAQSYARFRRRSKATFLLFASSLVITDFAGHVIPGAFVLRLYATRLKWDAMDSTGAMCQFFCSCMVFFGLCPTFLALERCVGVTRPLLHASLVTSVRTKLTLLGLWGSALGIALLPIFSFGSYTIQYPGTWCFIKVQPAESWREVTFALLFSLLGLASLLVALVCNTLSGVTLVRARLRTQRKCGQRRAKAHDIEMVVQLVGIMVVSCICWSPILIFVVLAVGDRAGSLSYQKLLLLGVRLASWNQILDPWVYILLRRAVLRKLCGVLCRQPPGKGSRFERWEISSFHSSERSMVGRS</sequence>
<evidence type="ECO:0000256" key="2">
    <source>
        <dbReference type="ARBA" id="ARBA00017628"/>
    </source>
</evidence>
<evidence type="ECO:0000256" key="7">
    <source>
        <dbReference type="ARBA" id="ARBA00023040"/>
    </source>
</evidence>
<keyword evidence="6 15" id="KW-1133">Transmembrane helix</keyword>
<keyword evidence="9" id="KW-1015">Disulfide bond</keyword>
<gene>
    <name evidence="17" type="ORF">UY3_15935</name>
</gene>
<evidence type="ECO:0000256" key="9">
    <source>
        <dbReference type="ARBA" id="ARBA00023157"/>
    </source>
</evidence>
<evidence type="ECO:0000256" key="14">
    <source>
        <dbReference type="SAM" id="MobiDB-lite"/>
    </source>
</evidence>
<evidence type="ECO:0000256" key="12">
    <source>
        <dbReference type="ARBA" id="ARBA00023224"/>
    </source>
</evidence>
<feature type="transmembrane region" description="Helical" evidence="15">
    <location>
        <begin position="90"/>
        <end position="111"/>
    </location>
</feature>
<dbReference type="SUPFAM" id="SSF81321">
    <property type="entry name" value="Family A G protein-coupled receptor-like"/>
    <property type="match status" value="1"/>
</dbReference>
<name>M7AP07_CHEMY</name>
<dbReference type="InterPro" id="IPR001105">
    <property type="entry name" value="Thbox_rcpt"/>
</dbReference>
<keyword evidence="12" id="KW-0807">Transducer</keyword>
<keyword evidence="5 15" id="KW-0812">Transmembrane</keyword>
<feature type="transmembrane region" description="Helical" evidence="15">
    <location>
        <begin position="306"/>
        <end position="331"/>
    </location>
</feature>
<dbReference type="PRINTS" id="PR01788">
    <property type="entry name" value="PROSTANOIDR"/>
</dbReference>
<evidence type="ECO:0000256" key="5">
    <source>
        <dbReference type="ARBA" id="ARBA00022692"/>
    </source>
</evidence>
<dbReference type="GO" id="GO:0004960">
    <property type="term" value="F:thromboxane receptor activity"/>
    <property type="evidence" value="ECO:0007669"/>
    <property type="project" value="InterPro"/>
</dbReference>
<evidence type="ECO:0000256" key="3">
    <source>
        <dbReference type="ARBA" id="ARBA00022475"/>
    </source>
</evidence>
<accession>M7AP07</accession>
<keyword evidence="7" id="KW-0297">G-protein coupled receptor</keyword>
<dbReference type="GO" id="GO:0004957">
    <property type="term" value="F:prostaglandin E receptor activity"/>
    <property type="evidence" value="ECO:0007669"/>
    <property type="project" value="TreeGrafter"/>
</dbReference>
<dbReference type="CDD" id="cd15144">
    <property type="entry name" value="7tmA_PGE2_EP1"/>
    <property type="match status" value="1"/>
</dbReference>
<dbReference type="PRINTS" id="PR00429">
    <property type="entry name" value="THROMBOXANER"/>
</dbReference>
<protein>
    <recommendedName>
        <fullName evidence="2">Thromboxane A2 receptor</fullName>
    </recommendedName>
    <alternativeName>
        <fullName evidence="13">Prostanoid TP receptor</fullName>
    </alternativeName>
</protein>
<dbReference type="GO" id="GO:0007204">
    <property type="term" value="P:positive regulation of cytosolic calcium ion concentration"/>
    <property type="evidence" value="ECO:0007669"/>
    <property type="project" value="TreeGrafter"/>
</dbReference>
<keyword evidence="4" id="KW-0597">Phosphoprotein</keyword>
<dbReference type="PROSITE" id="PS50262">
    <property type="entry name" value="G_PROTEIN_RECEP_F1_2"/>
    <property type="match status" value="1"/>
</dbReference>
<evidence type="ECO:0000256" key="15">
    <source>
        <dbReference type="SAM" id="Phobius"/>
    </source>
</evidence>
<organism evidence="17 18">
    <name type="scientific">Chelonia mydas</name>
    <name type="common">Green sea-turtle</name>
    <name type="synonym">Chelonia agassizi</name>
    <dbReference type="NCBI Taxonomy" id="8469"/>
    <lineage>
        <taxon>Eukaryota</taxon>
        <taxon>Metazoa</taxon>
        <taxon>Chordata</taxon>
        <taxon>Craniata</taxon>
        <taxon>Vertebrata</taxon>
        <taxon>Euteleostomi</taxon>
        <taxon>Archelosauria</taxon>
        <taxon>Testudinata</taxon>
        <taxon>Testudines</taxon>
        <taxon>Cryptodira</taxon>
        <taxon>Durocryptodira</taxon>
        <taxon>Americhelydia</taxon>
        <taxon>Chelonioidea</taxon>
        <taxon>Cheloniidae</taxon>
        <taxon>Chelonia</taxon>
    </lineage>
</organism>
<reference evidence="18" key="1">
    <citation type="journal article" date="2013" name="Nat. Genet.">
        <title>The draft genomes of soft-shell turtle and green sea turtle yield insights into the development and evolution of the turtle-specific body plan.</title>
        <authorList>
            <person name="Wang Z."/>
            <person name="Pascual-Anaya J."/>
            <person name="Zadissa A."/>
            <person name="Li W."/>
            <person name="Niimura Y."/>
            <person name="Huang Z."/>
            <person name="Li C."/>
            <person name="White S."/>
            <person name="Xiong Z."/>
            <person name="Fang D."/>
            <person name="Wang B."/>
            <person name="Ming Y."/>
            <person name="Chen Y."/>
            <person name="Zheng Y."/>
            <person name="Kuraku S."/>
            <person name="Pignatelli M."/>
            <person name="Herrero J."/>
            <person name="Beal K."/>
            <person name="Nozawa M."/>
            <person name="Li Q."/>
            <person name="Wang J."/>
            <person name="Zhang H."/>
            <person name="Yu L."/>
            <person name="Shigenobu S."/>
            <person name="Wang J."/>
            <person name="Liu J."/>
            <person name="Flicek P."/>
            <person name="Searle S."/>
            <person name="Wang J."/>
            <person name="Kuratani S."/>
            <person name="Yin Y."/>
            <person name="Aken B."/>
            <person name="Zhang G."/>
            <person name="Irie N."/>
        </authorList>
    </citation>
    <scope>NUCLEOTIDE SEQUENCE [LARGE SCALE GENOMIC DNA]</scope>
</reference>
<dbReference type="Gene3D" id="1.20.1070.10">
    <property type="entry name" value="Rhodopsin 7-helix transmembrane proteins"/>
    <property type="match status" value="1"/>
</dbReference>
<dbReference type="GO" id="GO:0007189">
    <property type="term" value="P:adenylate cyclase-activating G protein-coupled receptor signaling pathway"/>
    <property type="evidence" value="ECO:0007669"/>
    <property type="project" value="TreeGrafter"/>
</dbReference>
<evidence type="ECO:0000313" key="18">
    <source>
        <dbReference type="Proteomes" id="UP000031443"/>
    </source>
</evidence>